<feature type="transmembrane region" description="Helical" evidence="1">
    <location>
        <begin position="21"/>
        <end position="39"/>
    </location>
</feature>
<dbReference type="Proteomes" id="UP000568664">
    <property type="component" value="Unassembled WGS sequence"/>
</dbReference>
<feature type="transmembrane region" description="Helical" evidence="1">
    <location>
        <begin position="45"/>
        <end position="69"/>
    </location>
</feature>
<name>A0A7Y0Q5P2_9GAMM</name>
<keyword evidence="1" id="KW-0472">Membrane</keyword>
<keyword evidence="1" id="KW-0812">Transmembrane</keyword>
<comment type="caution">
    <text evidence="2">The sequence shown here is derived from an EMBL/GenBank/DDBJ whole genome shotgun (WGS) entry which is preliminary data.</text>
</comment>
<dbReference type="EMBL" id="JABBXH010000001">
    <property type="protein sequence ID" value="NMP29927.1"/>
    <property type="molecule type" value="Genomic_DNA"/>
</dbReference>
<reference evidence="2 3" key="1">
    <citation type="submission" date="2020-04" db="EMBL/GenBank/DDBJ databases">
        <title>Thalassotalea sp. M1531, isolated from the surface of marine red alga.</title>
        <authorList>
            <person name="Pang L."/>
            <person name="Lu D.-C."/>
        </authorList>
    </citation>
    <scope>NUCLEOTIDE SEQUENCE [LARGE SCALE GENOMIC DNA]</scope>
    <source>
        <strain evidence="2 3">M1531</strain>
    </source>
</reference>
<gene>
    <name evidence="2" type="ORF">HII17_00010</name>
</gene>
<organism evidence="2 3">
    <name type="scientific">Thalassotalea algicola</name>
    <dbReference type="NCBI Taxonomy" id="2716224"/>
    <lineage>
        <taxon>Bacteria</taxon>
        <taxon>Pseudomonadati</taxon>
        <taxon>Pseudomonadota</taxon>
        <taxon>Gammaproteobacteria</taxon>
        <taxon>Alteromonadales</taxon>
        <taxon>Colwelliaceae</taxon>
        <taxon>Thalassotalea</taxon>
    </lineage>
</organism>
<sequence length="97" mass="10909">MKIKHYAQPLKTLAKSSIENVILEIAVAIVSGTLSLASYKTGFGILFFPMFAVFCLCMLGISLSITLAIKEYIVEKRKHNKSIMARTQNAWFALLRR</sequence>
<dbReference type="AlphaFoldDB" id="A0A7Y0Q5P2"/>
<proteinExistence type="predicted"/>
<protein>
    <submittedName>
        <fullName evidence="2">Uncharacterized protein</fullName>
    </submittedName>
</protein>
<evidence type="ECO:0000313" key="3">
    <source>
        <dbReference type="Proteomes" id="UP000568664"/>
    </source>
</evidence>
<keyword evidence="3" id="KW-1185">Reference proteome</keyword>
<dbReference type="RefSeq" id="WP_169073279.1">
    <property type="nucleotide sequence ID" value="NZ_JABBXH010000001.1"/>
</dbReference>
<evidence type="ECO:0000256" key="1">
    <source>
        <dbReference type="SAM" id="Phobius"/>
    </source>
</evidence>
<evidence type="ECO:0000313" key="2">
    <source>
        <dbReference type="EMBL" id="NMP29927.1"/>
    </source>
</evidence>
<accession>A0A7Y0Q5P2</accession>
<keyword evidence="1" id="KW-1133">Transmembrane helix</keyword>